<sequence precursor="true">MKTIVYLLVIFTAVSVGLFSTTSCRKKEKGNCYCKFYSGDRTHYDLTSLPRDKQEDSCKVIDNNAQAFAGDCKLK</sequence>
<dbReference type="RefSeq" id="WP_013688197.1">
    <property type="nucleotide sequence ID" value="NC_015321.1"/>
</dbReference>
<dbReference type="OrthoDB" id="9938536at2"/>
<dbReference type="HOGENOM" id="CLU_2665733_0_0_10"/>
<evidence type="ECO:0000313" key="1">
    <source>
        <dbReference type="EMBL" id="AEA45430.1"/>
    </source>
</evidence>
<reference evidence="1 2" key="1">
    <citation type="journal article" date="2011" name="Stand. Genomic Sci.">
        <title>Complete genome sequence of the gliding freshwater bacterium Fluviicola taffensis type strain (RW262).</title>
        <authorList>
            <person name="Woyke T."/>
            <person name="Chertkov O."/>
            <person name="Lapidus A."/>
            <person name="Nolan M."/>
            <person name="Lucas S."/>
            <person name="Del Rio T.G."/>
            <person name="Tice H."/>
            <person name="Cheng J.F."/>
            <person name="Tapia R."/>
            <person name="Han C."/>
            <person name="Goodwin L."/>
            <person name="Pitluck S."/>
            <person name="Liolios K."/>
            <person name="Pagani I."/>
            <person name="Ivanova N."/>
            <person name="Huntemann M."/>
            <person name="Mavromatis K."/>
            <person name="Mikhailova N."/>
            <person name="Pati A."/>
            <person name="Chen A."/>
            <person name="Palaniappan K."/>
            <person name="Land M."/>
            <person name="Hauser L."/>
            <person name="Brambilla E.M."/>
            <person name="Rohde M."/>
            <person name="Mwirichia R."/>
            <person name="Sikorski J."/>
            <person name="Tindall B.J."/>
            <person name="Goker M."/>
            <person name="Bristow J."/>
            <person name="Eisen J.A."/>
            <person name="Markowitz V."/>
            <person name="Hugenholtz P."/>
            <person name="Klenk H.P."/>
            <person name="Kyrpides N.C."/>
        </authorList>
    </citation>
    <scope>NUCLEOTIDE SEQUENCE [LARGE SCALE GENOMIC DNA]</scope>
    <source>
        <strain evidence="2">DSM 16823 / RW262 / RW262</strain>
    </source>
</reference>
<name>F2ICG0_FLUTR</name>
<dbReference type="Proteomes" id="UP000007463">
    <property type="component" value="Chromosome"/>
</dbReference>
<proteinExistence type="predicted"/>
<dbReference type="AlphaFoldDB" id="F2ICG0"/>
<dbReference type="EMBL" id="CP002542">
    <property type="protein sequence ID" value="AEA45430.1"/>
    <property type="molecule type" value="Genomic_DNA"/>
</dbReference>
<evidence type="ECO:0000313" key="2">
    <source>
        <dbReference type="Proteomes" id="UP000007463"/>
    </source>
</evidence>
<reference evidence="2" key="2">
    <citation type="submission" date="2011-02" db="EMBL/GenBank/DDBJ databases">
        <title>The complete genome of Fluviicola taffensis DSM 16823.</title>
        <authorList>
            <consortium name="US DOE Joint Genome Institute (JGI-PGF)"/>
            <person name="Lucas S."/>
            <person name="Copeland A."/>
            <person name="Lapidus A."/>
            <person name="Bruce D."/>
            <person name="Goodwin L."/>
            <person name="Pitluck S."/>
            <person name="Kyrpides N."/>
            <person name="Mavromatis K."/>
            <person name="Ivanova N."/>
            <person name="Mikhailova N."/>
            <person name="Pagani I."/>
            <person name="Chertkov O."/>
            <person name="Detter J.C."/>
            <person name="Han C."/>
            <person name="Tapia R."/>
            <person name="Land M."/>
            <person name="Hauser L."/>
            <person name="Markowitz V."/>
            <person name="Cheng J.-F."/>
            <person name="Hugenholtz P."/>
            <person name="Woyke T."/>
            <person name="Wu D."/>
            <person name="Tindall B."/>
            <person name="Pomrenke H.G."/>
            <person name="Brambilla E."/>
            <person name="Klenk H.-P."/>
            <person name="Eisen J.A."/>
        </authorList>
    </citation>
    <scope>NUCLEOTIDE SEQUENCE [LARGE SCALE GENOMIC DNA]</scope>
    <source>
        <strain evidence="2">DSM 16823 / RW262 / RW262</strain>
    </source>
</reference>
<accession>F2ICG0</accession>
<dbReference type="KEGG" id="fte:Fluta_3458"/>
<protein>
    <submittedName>
        <fullName evidence="1">V-type ATP synthase subunit I</fullName>
    </submittedName>
</protein>
<gene>
    <name evidence="1" type="ordered locus">Fluta_3458</name>
</gene>
<dbReference type="PROSITE" id="PS51257">
    <property type="entry name" value="PROKAR_LIPOPROTEIN"/>
    <property type="match status" value="1"/>
</dbReference>
<keyword evidence="2" id="KW-1185">Reference proteome</keyword>
<organism evidence="1 2">
    <name type="scientific">Fluviicola taffensis (strain DSM 16823 / NCIMB 13979 / RW262)</name>
    <dbReference type="NCBI Taxonomy" id="755732"/>
    <lineage>
        <taxon>Bacteria</taxon>
        <taxon>Pseudomonadati</taxon>
        <taxon>Bacteroidota</taxon>
        <taxon>Flavobacteriia</taxon>
        <taxon>Flavobacteriales</taxon>
        <taxon>Crocinitomicaceae</taxon>
        <taxon>Fluviicola</taxon>
    </lineage>
</organism>